<sequence length="304" mass="34547">MEAKPYKISFITVNYNGLADTISLLESIRNARLSFAYEVIVIDNGSLKDEYSLIKHLFPDIKGYYNRMNLGFAGGNNLGLEIATGEFIYFLNNDTLLPNDADNEILAMLEVFALDSRVGGISPKIMYYHPNGMIQFAGCTPLTSITLRNKQTGYREMDKGQYDTSIEIPYLHGAAMVVPNRIIREIGVMSELFFLYYEELDWSCRINKKYKLVYFAGAHIFHKESASTGQDSPLKTFYLTRNRLLFAYRNRSGINRILAVFYLIGIANSTRLIKFVFSGMWRHVGAVCSGTWSGIKLFSKKNLS</sequence>
<evidence type="ECO:0000259" key="4">
    <source>
        <dbReference type="Pfam" id="PF00535"/>
    </source>
</evidence>
<feature type="domain" description="Glycosyltransferase 2-like" evidence="4">
    <location>
        <begin position="9"/>
        <end position="111"/>
    </location>
</feature>
<dbReference type="InterPro" id="IPR029044">
    <property type="entry name" value="Nucleotide-diphossugar_trans"/>
</dbReference>
<dbReference type="GO" id="GO:0016757">
    <property type="term" value="F:glycosyltransferase activity"/>
    <property type="evidence" value="ECO:0007669"/>
    <property type="project" value="UniProtKB-KW"/>
</dbReference>
<comment type="caution">
    <text evidence="5">The sequence shown here is derived from an EMBL/GenBank/DDBJ whole genome shotgun (WGS) entry which is preliminary data.</text>
</comment>
<dbReference type="PANTHER" id="PTHR43179:SF12">
    <property type="entry name" value="GALACTOFURANOSYLTRANSFERASE GLFT2"/>
    <property type="match status" value="1"/>
</dbReference>
<gene>
    <name evidence="5" type="ORF">BCY89_15320</name>
</gene>
<dbReference type="AlphaFoldDB" id="A0A420FHZ4"/>
<accession>A0A420FHZ4</accession>
<keyword evidence="2" id="KW-0328">Glycosyltransferase</keyword>
<dbReference type="CDD" id="cd04186">
    <property type="entry name" value="GT_2_like_c"/>
    <property type="match status" value="1"/>
</dbReference>
<dbReference type="SUPFAM" id="SSF53448">
    <property type="entry name" value="Nucleotide-diphospho-sugar transferases"/>
    <property type="match status" value="1"/>
</dbReference>
<name>A0A420FHZ4_9SPHI</name>
<evidence type="ECO:0000256" key="3">
    <source>
        <dbReference type="ARBA" id="ARBA00022679"/>
    </source>
</evidence>
<dbReference type="Proteomes" id="UP000286402">
    <property type="component" value="Unassembled WGS sequence"/>
</dbReference>
<evidence type="ECO:0000256" key="2">
    <source>
        <dbReference type="ARBA" id="ARBA00022676"/>
    </source>
</evidence>
<reference evidence="5 6" key="1">
    <citation type="submission" date="2016-07" db="EMBL/GenBank/DDBJ databases">
        <title>Genome analysis of Sphingobacterium siyangense T12B17.</title>
        <authorList>
            <person name="Xu D."/>
            <person name="Su Y."/>
            <person name="Zheng S."/>
        </authorList>
    </citation>
    <scope>NUCLEOTIDE SEQUENCE [LARGE SCALE GENOMIC DNA]</scope>
    <source>
        <strain evidence="5 6">T12B17</strain>
    </source>
</reference>
<organism evidence="5 6">
    <name type="scientific">Sphingobacterium siyangense</name>
    <dbReference type="NCBI Taxonomy" id="459529"/>
    <lineage>
        <taxon>Bacteria</taxon>
        <taxon>Pseudomonadati</taxon>
        <taxon>Bacteroidota</taxon>
        <taxon>Sphingobacteriia</taxon>
        <taxon>Sphingobacteriales</taxon>
        <taxon>Sphingobacteriaceae</taxon>
        <taxon>Sphingobacterium</taxon>
    </lineage>
</organism>
<evidence type="ECO:0000256" key="1">
    <source>
        <dbReference type="ARBA" id="ARBA00006739"/>
    </source>
</evidence>
<evidence type="ECO:0000313" key="6">
    <source>
        <dbReference type="Proteomes" id="UP000286402"/>
    </source>
</evidence>
<dbReference type="PANTHER" id="PTHR43179">
    <property type="entry name" value="RHAMNOSYLTRANSFERASE WBBL"/>
    <property type="match status" value="1"/>
</dbReference>
<comment type="similarity">
    <text evidence="1">Belongs to the glycosyltransferase 2 family.</text>
</comment>
<keyword evidence="3" id="KW-0808">Transferase</keyword>
<dbReference type="Gene3D" id="3.90.550.10">
    <property type="entry name" value="Spore Coat Polysaccharide Biosynthesis Protein SpsA, Chain A"/>
    <property type="match status" value="1"/>
</dbReference>
<evidence type="ECO:0000313" key="5">
    <source>
        <dbReference type="EMBL" id="RKF32540.1"/>
    </source>
</evidence>
<dbReference type="RefSeq" id="WP_120335802.1">
    <property type="nucleotide sequence ID" value="NZ_JBPFPY010000002.1"/>
</dbReference>
<proteinExistence type="inferred from homology"/>
<dbReference type="InterPro" id="IPR001173">
    <property type="entry name" value="Glyco_trans_2-like"/>
</dbReference>
<dbReference type="EMBL" id="MCAQ01000027">
    <property type="protein sequence ID" value="RKF32540.1"/>
    <property type="molecule type" value="Genomic_DNA"/>
</dbReference>
<keyword evidence="6" id="KW-1185">Reference proteome</keyword>
<dbReference type="Pfam" id="PF00535">
    <property type="entry name" value="Glycos_transf_2"/>
    <property type="match status" value="1"/>
</dbReference>
<protein>
    <recommendedName>
        <fullName evidence="4">Glycosyltransferase 2-like domain-containing protein</fullName>
    </recommendedName>
</protein>